<keyword evidence="3" id="KW-1185">Reference proteome</keyword>
<evidence type="ECO:0000256" key="1">
    <source>
        <dbReference type="SAM" id="MobiDB-lite"/>
    </source>
</evidence>
<dbReference type="Proteomes" id="UP000479710">
    <property type="component" value="Unassembled WGS sequence"/>
</dbReference>
<feature type="region of interest" description="Disordered" evidence="1">
    <location>
        <begin position="58"/>
        <end position="85"/>
    </location>
</feature>
<evidence type="ECO:0000313" key="2">
    <source>
        <dbReference type="EMBL" id="KAF0922568.1"/>
    </source>
</evidence>
<comment type="caution">
    <text evidence="2">The sequence shown here is derived from an EMBL/GenBank/DDBJ whole genome shotgun (WGS) entry which is preliminary data.</text>
</comment>
<proteinExistence type="predicted"/>
<evidence type="ECO:0000313" key="3">
    <source>
        <dbReference type="Proteomes" id="UP000479710"/>
    </source>
</evidence>
<dbReference type="EMBL" id="SPHZ02000004">
    <property type="protein sequence ID" value="KAF0922568.1"/>
    <property type="molecule type" value="Genomic_DNA"/>
</dbReference>
<reference evidence="2 3" key="1">
    <citation type="submission" date="2019-11" db="EMBL/GenBank/DDBJ databases">
        <title>Whole genome sequence of Oryza granulata.</title>
        <authorList>
            <person name="Li W."/>
        </authorList>
    </citation>
    <scope>NUCLEOTIDE SEQUENCE [LARGE SCALE GENOMIC DNA]</scope>
    <source>
        <strain evidence="3">cv. Menghai</strain>
        <tissue evidence="2">Leaf</tissue>
    </source>
</reference>
<organism evidence="2 3">
    <name type="scientific">Oryza meyeriana var. granulata</name>
    <dbReference type="NCBI Taxonomy" id="110450"/>
    <lineage>
        <taxon>Eukaryota</taxon>
        <taxon>Viridiplantae</taxon>
        <taxon>Streptophyta</taxon>
        <taxon>Embryophyta</taxon>
        <taxon>Tracheophyta</taxon>
        <taxon>Spermatophyta</taxon>
        <taxon>Magnoliopsida</taxon>
        <taxon>Liliopsida</taxon>
        <taxon>Poales</taxon>
        <taxon>Poaceae</taxon>
        <taxon>BOP clade</taxon>
        <taxon>Oryzoideae</taxon>
        <taxon>Oryzeae</taxon>
        <taxon>Oryzinae</taxon>
        <taxon>Oryza</taxon>
        <taxon>Oryza meyeriana</taxon>
    </lineage>
</organism>
<gene>
    <name evidence="2" type="ORF">E2562_038309</name>
</gene>
<accession>A0A6G1ECQ9</accession>
<feature type="compositionally biased region" description="Low complexity" evidence="1">
    <location>
        <begin position="65"/>
        <end position="76"/>
    </location>
</feature>
<sequence>MLLTGEAAGWRREADHGAVAVLSGRKREESVGHRLRHLRPLPQALLPKLLPSRDQRLVTAEKEAATAAHGRAAGGENLEEDAAAR</sequence>
<dbReference type="AlphaFoldDB" id="A0A6G1ECQ9"/>
<name>A0A6G1ECQ9_9ORYZ</name>
<protein>
    <submittedName>
        <fullName evidence="2">Uncharacterized protein</fullName>
    </submittedName>
</protein>